<dbReference type="InterPro" id="IPR000408">
    <property type="entry name" value="Reg_chr_condens"/>
</dbReference>
<evidence type="ECO:0000313" key="5">
    <source>
        <dbReference type="EMBL" id="KAH6600229.1"/>
    </source>
</evidence>
<dbReference type="Proteomes" id="UP001648503">
    <property type="component" value="Unassembled WGS sequence"/>
</dbReference>
<reference evidence="5 6" key="1">
    <citation type="submission" date="2021-02" db="EMBL/GenBank/DDBJ databases">
        <title>Variation within the Batrachochytrium salamandrivorans European outbreak.</title>
        <authorList>
            <person name="Kelly M."/>
            <person name="Pasmans F."/>
            <person name="Shea T.P."/>
            <person name="Munoz J.F."/>
            <person name="Carranza S."/>
            <person name="Cuomo C.A."/>
            <person name="Martel A."/>
        </authorList>
    </citation>
    <scope>NUCLEOTIDE SEQUENCE [LARGE SCALE GENOMIC DNA]</scope>
    <source>
        <strain evidence="5 6">AMFP18/2</strain>
    </source>
</reference>
<sequence length="1783" mass="194773">MHCLCSSVVARTTTNTTTTTGTTTTTPTTGYSGLASSSYSDSTNSRISGSVSSKRTDILALIHSPKLNINLQDLESGYTVLHKCIYHGCLEMAVKILQFRPDADLTIKDKEGYTCLDLLNMTTKPPKHSIDKSQRLIRSGDRSHIDRAPMRSPIQMPIASRILEESTAIDLSSEPMFSDDDDDDNENSCNLDDGRMRHLPTPKTMSLNPSKSVWSWGSNKNFVLGHFNPHDRTNPECIDLMSPLSNSKSSASVSYDTLADYDPQIEQMVMSKYHACIRTDSRLYTYGFGSGGRLGLGHEETTMQPVEVTELAGIVKYVAVGPDHTIAITLDGSVWTWGSNEYLQLGYPSESAVPGSPRQLSPQIVPIKKVVCAGAAGSKFHTVVFTTLGVLYTWGTNNGQLGYQQAVQSVPRKVTSFPVQGILAVAATNCSTAVLTATNEVFVFAEDKHTKVVFPQLRTSNVLSGQYFTQSSAFSPTSRSPRLGSTATKSKPHRAHNVIKIVAGNHQYAALMSTGDVYMWSPPEARFQSSWQQTNFPQRRPKLVWSVRRKYLAARDVDIGVDSNIVIGTRSGHVFVGTRRTQTQQSFHLPGERAVYVSPRVLAANSSNVAPFHTYSTSSETGSPSTLAQASFPPPIPPPLRDTNGLFKYAKISNLQNIVMVVASVAGAFSAVRSDIRPHLPPTVSTMFASDFYRALHPKIDHLLEFQQRLGIRLNHSSSLSKADASVGTPSDISSPTSPPISSSASSSYHSPSLSPAPILGSYYDIEFSFEGGIRISAHCVILANRSPVFRAELCTKRENMGISTNAPSNSRKPNFSTSRSAKALKCTFMHPTECSGMVRVDLPQIYPESGMLFLNYIYTGRLDLPRSLNRVGSSADDIEELASSDKTKTQCSQSPQSKTHENTESKLHTRVHQEFTRLSKYFRLDETEILYASMDAASVAPSSPLLQSSPVESLSNQCDIITSIRYRQSMAALYTTLGSSFTDVVIHLAGDEKIEAHSVILSARSVFFNAAIGSHSPWNCYEKGEDAIETPLRKKHLFLTHISVQVFKVVMEWIYTDADPATLFDSITHNTPAAFIGFVVDVMGVADELLLAESTYLRDCCGDVLCQLLNIRNAIDVLVIADCYSSTRLKRFCLDFICWNLETFLESPRWFKDLGESLLMDLESHLKLLQIQQSPIMRGPDGFYANLRQRTLKADEVLKAKRRQAYETRKRFQEEHEIMQRESLESGNSAPNGIDSLSLLSTVSTASFDEQASRYSDSELLPMSSSVGSRGGIAARKSGGPDLTGFKSVVSTPVCTPQHTPIVRHVSASPHKLSVSFTSVDDNDGRYISISPIANAECVGRDGPVSASPDNYDDSTMHIFKLEMETDVSLASPSMKQARPSASATAFATSSQNTLNNTRSSPAIQVTPVSGSGRRHGQPAYTKLDFMDSAQVQPVDTLGTSSSAPSAISPVLKGWSPVICPVDPSRRVSLRDIMNETRDNNRVSSASGHPHTPNTSKASPSIPNLSKYNSSSPPVSSPRIFSPRAAAVAATSSVLQSPFTLGEPLVPFTIKITTQKKNQKQRKMKAAMGVENIESIGSFPPAAPAWGGVFPHTAIDQTLGGSSFNGGAHGVKSLRDIQIQQESLKSKETVYAVNSKTKSASTDDVTFLRTPSVSKPNVTLRWSDSGWASPGTAPQIHVTKNSMPDVLKSSSKLEGARLTKECGDSVTQMSLSCPKSKRSASLRSFLQIQVEQEAESLKLARTLRKPLERIQMEEKAIRALTEFYLMTQASGTGEWIVINRQS</sequence>
<dbReference type="PROSITE" id="PS50012">
    <property type="entry name" value="RCC1_3"/>
    <property type="match status" value="3"/>
</dbReference>
<feature type="repeat" description="RCC1" evidence="2">
    <location>
        <begin position="332"/>
        <end position="388"/>
    </location>
</feature>
<dbReference type="Gene3D" id="3.30.710.10">
    <property type="entry name" value="Potassium Channel Kv1.1, Chain A"/>
    <property type="match status" value="2"/>
</dbReference>
<evidence type="ECO:0000256" key="2">
    <source>
        <dbReference type="PROSITE-ProRule" id="PRU00235"/>
    </source>
</evidence>
<dbReference type="SMART" id="SM00225">
    <property type="entry name" value="BTB"/>
    <property type="match status" value="2"/>
</dbReference>
<feature type="region of interest" description="Disordered" evidence="3">
    <location>
        <begin position="1477"/>
        <end position="1518"/>
    </location>
</feature>
<feature type="region of interest" description="Disordered" evidence="3">
    <location>
        <begin position="723"/>
        <end position="753"/>
    </location>
</feature>
<dbReference type="InterPro" id="IPR011333">
    <property type="entry name" value="SKP1/BTB/POZ_sf"/>
</dbReference>
<feature type="compositionally biased region" description="Basic and acidic residues" evidence="3">
    <location>
        <begin position="899"/>
        <end position="908"/>
    </location>
</feature>
<dbReference type="PRINTS" id="PR00633">
    <property type="entry name" value="RCCNDNSATION"/>
</dbReference>
<dbReference type="CDD" id="cd18500">
    <property type="entry name" value="BACK_IBtk"/>
    <property type="match status" value="1"/>
</dbReference>
<dbReference type="Pfam" id="PF00651">
    <property type="entry name" value="BTB"/>
    <property type="match status" value="1"/>
</dbReference>
<keyword evidence="1" id="KW-0677">Repeat</keyword>
<dbReference type="PANTHER" id="PTHR22872">
    <property type="entry name" value="BTK-BINDING PROTEIN-RELATED"/>
    <property type="match status" value="1"/>
</dbReference>
<dbReference type="InterPro" id="IPR051625">
    <property type="entry name" value="Signaling_Regulatory_Domain"/>
</dbReference>
<feature type="repeat" description="RCC1" evidence="2">
    <location>
        <begin position="389"/>
        <end position="438"/>
    </location>
</feature>
<feature type="compositionally biased region" description="Polar residues" evidence="3">
    <location>
        <begin position="1483"/>
        <end position="1505"/>
    </location>
</feature>
<feature type="domain" description="BTB" evidence="4">
    <location>
        <begin position="983"/>
        <end position="1058"/>
    </location>
</feature>
<dbReference type="EMBL" id="JAFCIX010000044">
    <property type="protein sequence ID" value="KAH6600229.1"/>
    <property type="molecule type" value="Genomic_DNA"/>
</dbReference>
<dbReference type="SUPFAM" id="SSF54695">
    <property type="entry name" value="POZ domain"/>
    <property type="match status" value="2"/>
</dbReference>
<dbReference type="PROSITE" id="PS50097">
    <property type="entry name" value="BTB"/>
    <property type="match status" value="2"/>
</dbReference>
<dbReference type="CDD" id="cd18186">
    <property type="entry name" value="BTB_POZ_ZBTB_KLHL-like"/>
    <property type="match status" value="2"/>
</dbReference>
<feature type="region of interest" description="Disordered" evidence="3">
    <location>
        <begin position="1212"/>
        <end position="1231"/>
    </location>
</feature>
<evidence type="ECO:0000256" key="3">
    <source>
        <dbReference type="SAM" id="MobiDB-lite"/>
    </source>
</evidence>
<dbReference type="InterPro" id="IPR036770">
    <property type="entry name" value="Ankyrin_rpt-contain_sf"/>
</dbReference>
<name>A0ABQ8FL79_9FUNG</name>
<feature type="compositionally biased region" description="Polar residues" evidence="3">
    <location>
        <begin position="1393"/>
        <end position="1411"/>
    </location>
</feature>
<dbReference type="Pfam" id="PF00415">
    <property type="entry name" value="RCC1"/>
    <property type="match status" value="3"/>
</dbReference>
<evidence type="ECO:0000313" key="6">
    <source>
        <dbReference type="Proteomes" id="UP001648503"/>
    </source>
</evidence>
<keyword evidence="6" id="KW-1185">Reference proteome</keyword>
<feature type="compositionally biased region" description="Low complexity" evidence="3">
    <location>
        <begin position="730"/>
        <end position="753"/>
    </location>
</feature>
<feature type="compositionally biased region" description="Basic and acidic residues" evidence="3">
    <location>
        <begin position="1212"/>
        <end position="1225"/>
    </location>
</feature>
<protein>
    <recommendedName>
        <fullName evidence="4">BTB domain-containing protein</fullName>
    </recommendedName>
</protein>
<accession>A0ABQ8FL79</accession>
<dbReference type="SUPFAM" id="SSF48403">
    <property type="entry name" value="Ankyrin repeat"/>
    <property type="match status" value="1"/>
</dbReference>
<feature type="compositionally biased region" description="Acidic residues" evidence="3">
    <location>
        <begin position="177"/>
        <end position="186"/>
    </location>
</feature>
<evidence type="ECO:0000259" key="4">
    <source>
        <dbReference type="PROSITE" id="PS50097"/>
    </source>
</evidence>
<dbReference type="PANTHER" id="PTHR22872:SF2">
    <property type="entry name" value="INHIBITOR OF BRUTON TYROSINE KINASE"/>
    <property type="match status" value="1"/>
</dbReference>
<feature type="region of interest" description="Disordered" evidence="3">
    <location>
        <begin position="1391"/>
        <end position="1420"/>
    </location>
</feature>
<feature type="region of interest" description="Disordered" evidence="3">
    <location>
        <begin position="173"/>
        <end position="204"/>
    </location>
</feature>
<feature type="compositionally biased region" description="Low complexity" evidence="3">
    <location>
        <begin position="1507"/>
        <end position="1518"/>
    </location>
</feature>
<dbReference type="InterPro" id="IPR009091">
    <property type="entry name" value="RCC1/BLIP-II"/>
</dbReference>
<proteinExistence type="predicted"/>
<organism evidence="5 6">
    <name type="scientific">Batrachochytrium salamandrivorans</name>
    <dbReference type="NCBI Taxonomy" id="1357716"/>
    <lineage>
        <taxon>Eukaryota</taxon>
        <taxon>Fungi</taxon>
        <taxon>Fungi incertae sedis</taxon>
        <taxon>Chytridiomycota</taxon>
        <taxon>Chytridiomycota incertae sedis</taxon>
        <taxon>Chytridiomycetes</taxon>
        <taxon>Rhizophydiales</taxon>
        <taxon>Rhizophydiales incertae sedis</taxon>
        <taxon>Batrachochytrium</taxon>
    </lineage>
</organism>
<dbReference type="InterPro" id="IPR000210">
    <property type="entry name" value="BTB/POZ_dom"/>
</dbReference>
<feature type="repeat" description="RCC1" evidence="2">
    <location>
        <begin position="281"/>
        <end position="331"/>
    </location>
</feature>
<comment type="caution">
    <text evidence="5">The sequence shown here is derived from an EMBL/GenBank/DDBJ whole genome shotgun (WGS) entry which is preliminary data.</text>
</comment>
<dbReference type="SUPFAM" id="SSF50985">
    <property type="entry name" value="RCC1/BLIP-II"/>
    <property type="match status" value="1"/>
</dbReference>
<evidence type="ECO:0000256" key="1">
    <source>
        <dbReference type="ARBA" id="ARBA00022737"/>
    </source>
</evidence>
<dbReference type="Gene3D" id="2.130.10.30">
    <property type="entry name" value="Regulator of chromosome condensation 1/beta-lactamase-inhibitor protein II"/>
    <property type="match status" value="1"/>
</dbReference>
<feature type="region of interest" description="Disordered" evidence="3">
    <location>
        <begin position="881"/>
        <end position="908"/>
    </location>
</feature>
<gene>
    <name evidence="5" type="ORF">BASA50_002496</name>
</gene>
<feature type="domain" description="BTB" evidence="4">
    <location>
        <begin position="764"/>
        <end position="867"/>
    </location>
</feature>
<dbReference type="Gene3D" id="1.25.40.20">
    <property type="entry name" value="Ankyrin repeat-containing domain"/>
    <property type="match status" value="1"/>
</dbReference>